<keyword evidence="2" id="KW-0964">Secreted</keyword>
<keyword evidence="8" id="KW-0325">Glycoprotein</keyword>
<dbReference type="InterPro" id="IPR033116">
    <property type="entry name" value="TRYPSIN_SER"/>
</dbReference>
<dbReference type="AlphaFoldDB" id="A0A814UBD5"/>
<dbReference type="InterPro" id="IPR001314">
    <property type="entry name" value="Peptidase_S1A"/>
</dbReference>
<evidence type="ECO:0000313" key="13">
    <source>
        <dbReference type="Proteomes" id="UP000663852"/>
    </source>
</evidence>
<dbReference type="GO" id="GO:0005576">
    <property type="term" value="C:extracellular region"/>
    <property type="evidence" value="ECO:0007669"/>
    <property type="project" value="UniProtKB-SubCell"/>
</dbReference>
<evidence type="ECO:0000256" key="10">
    <source>
        <dbReference type="SAM" id="SignalP"/>
    </source>
</evidence>
<feature type="domain" description="Peptidase S1" evidence="11">
    <location>
        <begin position="167"/>
        <end position="396"/>
    </location>
</feature>
<evidence type="ECO:0000256" key="3">
    <source>
        <dbReference type="ARBA" id="ARBA00022670"/>
    </source>
</evidence>
<dbReference type="PANTHER" id="PTHR24252">
    <property type="entry name" value="ACROSIN-RELATED"/>
    <property type="match status" value="1"/>
</dbReference>
<evidence type="ECO:0000256" key="6">
    <source>
        <dbReference type="ARBA" id="ARBA00022825"/>
    </source>
</evidence>
<feature type="chain" id="PRO_5032376190" description="Peptidase S1 domain-containing protein" evidence="10">
    <location>
        <begin position="20"/>
        <end position="398"/>
    </location>
</feature>
<dbReference type="PRINTS" id="PR00722">
    <property type="entry name" value="CHYMOTRYPSIN"/>
</dbReference>
<proteinExistence type="predicted"/>
<evidence type="ECO:0000256" key="9">
    <source>
        <dbReference type="RuleBase" id="RU363034"/>
    </source>
</evidence>
<dbReference type="InterPro" id="IPR018114">
    <property type="entry name" value="TRYPSIN_HIS"/>
</dbReference>
<keyword evidence="3 9" id="KW-0645">Protease</keyword>
<dbReference type="InterPro" id="IPR043504">
    <property type="entry name" value="Peptidase_S1_PA_chymotrypsin"/>
</dbReference>
<dbReference type="InterPro" id="IPR025155">
    <property type="entry name" value="WxxW_domain"/>
</dbReference>
<dbReference type="Pfam" id="PF13330">
    <property type="entry name" value="Mucin2_WxxW"/>
    <property type="match status" value="1"/>
</dbReference>
<dbReference type="InterPro" id="IPR009003">
    <property type="entry name" value="Peptidase_S1_PA"/>
</dbReference>
<keyword evidence="4 10" id="KW-0732">Signal</keyword>
<sequence length="398" mass="43282">MLTIGIILLILQFNIAVFAQGLFDPSSFTESTCSGNNQWTTWFDSSDPSSSQGDFEVTNHLQQNFPLFMCPAPIAVEAQTVKGASPVQTGDLFRLTLKDGFLCLNQQVDGYKQKVCTDYRVRFCCSKTSIGQSTSATVATPRPTTTPLVPTTNTCGRQSITPATQRIVGGVEAIPHSWPWIVSLQVRDHFCGGTLIDTRHVLTAAHCLTSASSSQLRIIAGLHERSNKNNGRTQNIGVTRIFMHEQYNSITQAHDIAVLRLAQPVQLNAYVSLVCLPGPDPQESMPVTVAGWGSIHKGSALPNALRQVTVQVTNSQAKAAYPAYFNVQRQIGASMPYVGGKDSCQGDSGGPLMYNTNGQWYLSGVVSFGADCALSNYPGVYTRTSTYLNWIHSKINSY</sequence>
<dbReference type="Proteomes" id="UP000663852">
    <property type="component" value="Unassembled WGS sequence"/>
</dbReference>
<name>A0A814UBD5_ADIRI</name>
<comment type="subcellular location">
    <subcellularLocation>
        <location evidence="1">Secreted</location>
    </subcellularLocation>
</comment>
<evidence type="ECO:0000256" key="5">
    <source>
        <dbReference type="ARBA" id="ARBA00022801"/>
    </source>
</evidence>
<dbReference type="Gene3D" id="2.40.10.10">
    <property type="entry name" value="Trypsin-like serine proteases"/>
    <property type="match status" value="1"/>
</dbReference>
<dbReference type="EMBL" id="CAJNOJ010000131">
    <property type="protein sequence ID" value="CAF1172325.1"/>
    <property type="molecule type" value="Genomic_DNA"/>
</dbReference>
<evidence type="ECO:0000313" key="12">
    <source>
        <dbReference type="EMBL" id="CAF1172325.1"/>
    </source>
</evidence>
<accession>A0A814UBD5</accession>
<dbReference type="FunFam" id="2.40.10.10:FF:000003">
    <property type="entry name" value="Transmembrane serine protease 3"/>
    <property type="match status" value="1"/>
</dbReference>
<feature type="signal peptide" evidence="10">
    <location>
        <begin position="1"/>
        <end position="19"/>
    </location>
</feature>
<organism evidence="12 13">
    <name type="scientific">Adineta ricciae</name>
    <name type="common">Rotifer</name>
    <dbReference type="NCBI Taxonomy" id="249248"/>
    <lineage>
        <taxon>Eukaryota</taxon>
        <taxon>Metazoa</taxon>
        <taxon>Spiralia</taxon>
        <taxon>Gnathifera</taxon>
        <taxon>Rotifera</taxon>
        <taxon>Eurotatoria</taxon>
        <taxon>Bdelloidea</taxon>
        <taxon>Adinetida</taxon>
        <taxon>Adinetidae</taxon>
        <taxon>Adineta</taxon>
    </lineage>
</organism>
<evidence type="ECO:0000256" key="7">
    <source>
        <dbReference type="ARBA" id="ARBA00023157"/>
    </source>
</evidence>
<dbReference type="OrthoDB" id="10002959at2759"/>
<evidence type="ECO:0000256" key="2">
    <source>
        <dbReference type="ARBA" id="ARBA00022525"/>
    </source>
</evidence>
<dbReference type="SMART" id="SM00020">
    <property type="entry name" value="Tryp_SPc"/>
    <property type="match status" value="1"/>
</dbReference>
<evidence type="ECO:0000256" key="4">
    <source>
        <dbReference type="ARBA" id="ARBA00022729"/>
    </source>
</evidence>
<reference evidence="12" key="1">
    <citation type="submission" date="2021-02" db="EMBL/GenBank/DDBJ databases">
        <authorList>
            <person name="Nowell W R."/>
        </authorList>
    </citation>
    <scope>NUCLEOTIDE SEQUENCE</scope>
</reference>
<dbReference type="CDD" id="cd00190">
    <property type="entry name" value="Tryp_SPc"/>
    <property type="match status" value="1"/>
</dbReference>
<dbReference type="PROSITE" id="PS00134">
    <property type="entry name" value="TRYPSIN_HIS"/>
    <property type="match status" value="1"/>
</dbReference>
<dbReference type="InterPro" id="IPR001254">
    <property type="entry name" value="Trypsin_dom"/>
</dbReference>
<dbReference type="PROSITE" id="PS00135">
    <property type="entry name" value="TRYPSIN_SER"/>
    <property type="match status" value="1"/>
</dbReference>
<dbReference type="GO" id="GO:0004252">
    <property type="term" value="F:serine-type endopeptidase activity"/>
    <property type="evidence" value="ECO:0007669"/>
    <property type="project" value="InterPro"/>
</dbReference>
<dbReference type="SUPFAM" id="SSF50494">
    <property type="entry name" value="Trypsin-like serine proteases"/>
    <property type="match status" value="1"/>
</dbReference>
<comment type="caution">
    <text evidence="12">The sequence shown here is derived from an EMBL/GenBank/DDBJ whole genome shotgun (WGS) entry which is preliminary data.</text>
</comment>
<evidence type="ECO:0000256" key="8">
    <source>
        <dbReference type="ARBA" id="ARBA00023180"/>
    </source>
</evidence>
<keyword evidence="7" id="KW-1015">Disulfide bond</keyword>
<keyword evidence="6 9" id="KW-0720">Serine protease</keyword>
<dbReference type="PROSITE" id="PS50240">
    <property type="entry name" value="TRYPSIN_DOM"/>
    <property type="match status" value="1"/>
</dbReference>
<dbReference type="PANTHER" id="PTHR24252:SF7">
    <property type="entry name" value="HYALIN"/>
    <property type="match status" value="1"/>
</dbReference>
<keyword evidence="5 9" id="KW-0378">Hydrolase</keyword>
<gene>
    <name evidence="12" type="ORF">EDS130_LOCUS23761</name>
</gene>
<evidence type="ECO:0000259" key="11">
    <source>
        <dbReference type="PROSITE" id="PS50240"/>
    </source>
</evidence>
<dbReference type="Pfam" id="PF00089">
    <property type="entry name" value="Trypsin"/>
    <property type="match status" value="1"/>
</dbReference>
<dbReference type="GO" id="GO:0006508">
    <property type="term" value="P:proteolysis"/>
    <property type="evidence" value="ECO:0007669"/>
    <property type="project" value="UniProtKB-KW"/>
</dbReference>
<evidence type="ECO:0000256" key="1">
    <source>
        <dbReference type="ARBA" id="ARBA00004613"/>
    </source>
</evidence>
<protein>
    <recommendedName>
        <fullName evidence="11">Peptidase S1 domain-containing protein</fullName>
    </recommendedName>
</protein>